<evidence type="ECO:0000256" key="1">
    <source>
        <dbReference type="SAM" id="SignalP"/>
    </source>
</evidence>
<sequence length="135" mass="14340">MKKITLLVFFAGVCSMTASAQGALPAVPDITKQAPLLNIDGTANAILSKLSPALSLTATQQPKILNLVTSFIKQKVNILPLQQSNPAAYTTKFGSMKNGLTSKLKTILTAAQFSKFLGLKPSINDASNVLSQLFF</sequence>
<dbReference type="RefSeq" id="WP_354663739.1">
    <property type="nucleotide sequence ID" value="NZ_JBEXAC010000003.1"/>
</dbReference>
<evidence type="ECO:0000313" key="2">
    <source>
        <dbReference type="EMBL" id="MET7001166.1"/>
    </source>
</evidence>
<keyword evidence="1" id="KW-0732">Signal</keyword>
<dbReference type="EMBL" id="JBEXAC010000003">
    <property type="protein sequence ID" value="MET7001166.1"/>
    <property type="molecule type" value="Genomic_DNA"/>
</dbReference>
<comment type="caution">
    <text evidence="2">The sequence shown here is derived from an EMBL/GenBank/DDBJ whole genome shotgun (WGS) entry which is preliminary data.</text>
</comment>
<organism evidence="2 3">
    <name type="scientific">Chitinophaga defluvii</name>
    <dbReference type="NCBI Taxonomy" id="3163343"/>
    <lineage>
        <taxon>Bacteria</taxon>
        <taxon>Pseudomonadati</taxon>
        <taxon>Bacteroidota</taxon>
        <taxon>Chitinophagia</taxon>
        <taxon>Chitinophagales</taxon>
        <taxon>Chitinophagaceae</taxon>
        <taxon>Chitinophaga</taxon>
    </lineage>
</organism>
<reference evidence="2 3" key="1">
    <citation type="submission" date="2024-06" db="EMBL/GenBank/DDBJ databases">
        <title>Chitinophaga defluvii sp. nov., isolated from municipal sewage.</title>
        <authorList>
            <person name="Zhang L."/>
        </authorList>
    </citation>
    <scope>NUCLEOTIDE SEQUENCE [LARGE SCALE GENOMIC DNA]</scope>
    <source>
        <strain evidence="2 3">H8</strain>
    </source>
</reference>
<evidence type="ECO:0000313" key="3">
    <source>
        <dbReference type="Proteomes" id="UP001549749"/>
    </source>
</evidence>
<feature type="signal peptide" evidence="1">
    <location>
        <begin position="1"/>
        <end position="20"/>
    </location>
</feature>
<feature type="chain" id="PRO_5047301225" evidence="1">
    <location>
        <begin position="21"/>
        <end position="135"/>
    </location>
</feature>
<accession>A0ABV2TDR4</accession>
<gene>
    <name evidence="2" type="ORF">ABR189_27540</name>
</gene>
<protein>
    <submittedName>
        <fullName evidence="2">Uncharacterized protein</fullName>
    </submittedName>
</protein>
<keyword evidence="3" id="KW-1185">Reference proteome</keyword>
<dbReference type="Proteomes" id="UP001549749">
    <property type="component" value="Unassembled WGS sequence"/>
</dbReference>
<proteinExistence type="predicted"/>
<name>A0ABV2TDR4_9BACT</name>